<dbReference type="STRING" id="293826.Amet_0616"/>
<sequence length="443" mass="48764">MENSIAKEYNLVSLLKFALPTIVMMVFMSIYSIIDGIFVARFVSINALSAVNIVYPILSTILAMGLMLATGGSAIIAKKIGEEKLEEARKNFTLIILVGTAIGLGIMLLGLLFIKPILSILGANKELFYLSHEYATTFLFFTPLAILQMLFLNFFITAGRPKIGLALTVIGGCANIVLDYYFIVTLGMGLMGAALATGIGMAIPAVIGLFYFSFYRKGILYLVRPQFDTKVLVQTCINGSSEMVTNLSLAIVTLLYNLIMMKYLGIDGVAAITVLLYTQFLLTAIFLGFSMGVAPIISYNYGSQNIIQIKRIFKYSMIFTFAGSLAAFVNSLLFAPFLIQIFAQKASNVYTIALDGFTIFSISFLFSGFNIFSSAMFTAFSNGKVSAIISFMRTFVFIAIGLLLLPLIMGVTGAWWAITLAEFLSMLMCLLYLIKYKKRYSYM</sequence>
<keyword evidence="5 7" id="KW-1133">Transmembrane helix</keyword>
<dbReference type="InterPro" id="IPR048279">
    <property type="entry name" value="MdtK-like"/>
</dbReference>
<protein>
    <submittedName>
        <fullName evidence="8">MATE efflux family protein</fullName>
    </submittedName>
</protein>
<dbReference type="PANTHER" id="PTHR43823">
    <property type="entry name" value="SPORULATION PROTEIN YKVU"/>
    <property type="match status" value="1"/>
</dbReference>
<dbReference type="HOGENOM" id="CLU_012893_0_2_9"/>
<keyword evidence="2" id="KW-0813">Transport</keyword>
<dbReference type="GO" id="GO:0015297">
    <property type="term" value="F:antiporter activity"/>
    <property type="evidence" value="ECO:0007669"/>
    <property type="project" value="InterPro"/>
</dbReference>
<evidence type="ECO:0000256" key="5">
    <source>
        <dbReference type="ARBA" id="ARBA00022989"/>
    </source>
</evidence>
<evidence type="ECO:0000256" key="2">
    <source>
        <dbReference type="ARBA" id="ARBA00022448"/>
    </source>
</evidence>
<evidence type="ECO:0000313" key="8">
    <source>
        <dbReference type="EMBL" id="ABR46842.1"/>
    </source>
</evidence>
<feature type="transmembrane region" description="Helical" evidence="7">
    <location>
        <begin position="134"/>
        <end position="156"/>
    </location>
</feature>
<dbReference type="Pfam" id="PF01554">
    <property type="entry name" value="MatE"/>
    <property type="match status" value="2"/>
</dbReference>
<evidence type="ECO:0000256" key="6">
    <source>
        <dbReference type="ARBA" id="ARBA00023136"/>
    </source>
</evidence>
<feature type="transmembrane region" description="Helical" evidence="7">
    <location>
        <begin position="53"/>
        <end position="71"/>
    </location>
</feature>
<evidence type="ECO:0000256" key="3">
    <source>
        <dbReference type="ARBA" id="ARBA00022475"/>
    </source>
</evidence>
<dbReference type="GO" id="GO:0005886">
    <property type="term" value="C:plasma membrane"/>
    <property type="evidence" value="ECO:0007669"/>
    <property type="project" value="UniProtKB-SubCell"/>
</dbReference>
<feature type="transmembrane region" description="Helical" evidence="7">
    <location>
        <begin position="189"/>
        <end position="214"/>
    </location>
</feature>
<feature type="transmembrane region" description="Helical" evidence="7">
    <location>
        <begin position="12"/>
        <end position="33"/>
    </location>
</feature>
<evidence type="ECO:0000256" key="4">
    <source>
        <dbReference type="ARBA" id="ARBA00022692"/>
    </source>
</evidence>
<keyword evidence="4 7" id="KW-0812">Transmembrane</keyword>
<keyword evidence="3" id="KW-1003">Cell membrane</keyword>
<dbReference type="OrthoDB" id="9808954at2"/>
<reference evidence="9" key="1">
    <citation type="journal article" date="2016" name="Genome Announc.">
        <title>Complete genome sequence of Alkaliphilus metalliredigens strain QYMF, an alkaliphilic and metal-reducing bacterium isolated from borax-contaminated leachate ponds.</title>
        <authorList>
            <person name="Hwang C."/>
            <person name="Copeland A."/>
            <person name="Lucas S."/>
            <person name="Lapidus A."/>
            <person name="Barry K."/>
            <person name="Detter J.C."/>
            <person name="Glavina Del Rio T."/>
            <person name="Hammon N."/>
            <person name="Israni S."/>
            <person name="Dalin E."/>
            <person name="Tice H."/>
            <person name="Pitluck S."/>
            <person name="Chertkov O."/>
            <person name="Brettin T."/>
            <person name="Bruce D."/>
            <person name="Han C."/>
            <person name="Schmutz J."/>
            <person name="Larimer F."/>
            <person name="Land M.L."/>
            <person name="Hauser L."/>
            <person name="Kyrpides N."/>
            <person name="Mikhailova N."/>
            <person name="Ye Q."/>
            <person name="Zhou J."/>
            <person name="Richardson P."/>
            <person name="Fields M.W."/>
        </authorList>
    </citation>
    <scope>NUCLEOTIDE SEQUENCE [LARGE SCALE GENOMIC DNA]</scope>
    <source>
        <strain evidence="9">QYMF</strain>
    </source>
</reference>
<dbReference type="PIRSF" id="PIRSF006603">
    <property type="entry name" value="DinF"/>
    <property type="match status" value="1"/>
</dbReference>
<dbReference type="GO" id="GO:0042910">
    <property type="term" value="F:xenobiotic transmembrane transporter activity"/>
    <property type="evidence" value="ECO:0007669"/>
    <property type="project" value="InterPro"/>
</dbReference>
<feature type="transmembrane region" description="Helical" evidence="7">
    <location>
        <begin position="272"/>
        <end position="297"/>
    </location>
</feature>
<dbReference type="AlphaFoldDB" id="A6TKX4"/>
<name>A6TKX4_ALKMQ</name>
<dbReference type="InterPro" id="IPR002528">
    <property type="entry name" value="MATE_fam"/>
</dbReference>
<feature type="transmembrane region" description="Helical" evidence="7">
    <location>
        <begin position="247"/>
        <end position="266"/>
    </location>
</feature>
<evidence type="ECO:0000256" key="1">
    <source>
        <dbReference type="ARBA" id="ARBA00004651"/>
    </source>
</evidence>
<dbReference type="PANTHER" id="PTHR43823:SF3">
    <property type="entry name" value="MULTIDRUG EXPORT PROTEIN MEPA"/>
    <property type="match status" value="1"/>
</dbReference>
<dbReference type="KEGG" id="amt:Amet_0616"/>
<feature type="transmembrane region" description="Helical" evidence="7">
    <location>
        <begin position="349"/>
        <end position="373"/>
    </location>
</feature>
<feature type="transmembrane region" description="Helical" evidence="7">
    <location>
        <begin position="92"/>
        <end position="114"/>
    </location>
</feature>
<feature type="transmembrane region" description="Helical" evidence="7">
    <location>
        <begin position="318"/>
        <end position="343"/>
    </location>
</feature>
<comment type="subcellular location">
    <subcellularLocation>
        <location evidence="1">Cell membrane</location>
        <topology evidence="1">Multi-pass membrane protein</topology>
    </subcellularLocation>
</comment>
<proteinExistence type="predicted"/>
<gene>
    <name evidence="8" type="ordered locus">Amet_0616</name>
</gene>
<accession>A6TKX4</accession>
<organism evidence="8 9">
    <name type="scientific">Alkaliphilus metalliredigens (strain QYMF)</name>
    <dbReference type="NCBI Taxonomy" id="293826"/>
    <lineage>
        <taxon>Bacteria</taxon>
        <taxon>Bacillati</taxon>
        <taxon>Bacillota</taxon>
        <taxon>Clostridia</taxon>
        <taxon>Peptostreptococcales</taxon>
        <taxon>Natronincolaceae</taxon>
        <taxon>Alkaliphilus</taxon>
    </lineage>
</organism>
<dbReference type="Proteomes" id="UP000001572">
    <property type="component" value="Chromosome"/>
</dbReference>
<dbReference type="NCBIfam" id="TIGR00797">
    <property type="entry name" value="matE"/>
    <property type="match status" value="1"/>
</dbReference>
<keyword evidence="6 7" id="KW-0472">Membrane</keyword>
<feature type="transmembrane region" description="Helical" evidence="7">
    <location>
        <begin position="414"/>
        <end position="434"/>
    </location>
</feature>
<keyword evidence="9" id="KW-1185">Reference proteome</keyword>
<dbReference type="eggNOG" id="COG0534">
    <property type="taxonomic scope" value="Bacteria"/>
</dbReference>
<evidence type="ECO:0000313" key="9">
    <source>
        <dbReference type="Proteomes" id="UP000001572"/>
    </source>
</evidence>
<dbReference type="InterPro" id="IPR051327">
    <property type="entry name" value="MATE_MepA_subfamily"/>
</dbReference>
<evidence type="ECO:0000256" key="7">
    <source>
        <dbReference type="SAM" id="Phobius"/>
    </source>
</evidence>
<dbReference type="EMBL" id="CP000724">
    <property type="protein sequence ID" value="ABR46842.1"/>
    <property type="molecule type" value="Genomic_DNA"/>
</dbReference>
<feature type="transmembrane region" description="Helical" evidence="7">
    <location>
        <begin position="163"/>
        <end position="183"/>
    </location>
</feature>
<feature type="transmembrane region" description="Helical" evidence="7">
    <location>
        <begin position="385"/>
        <end position="408"/>
    </location>
</feature>
<dbReference type="RefSeq" id="WP_011971750.1">
    <property type="nucleotide sequence ID" value="NC_009633.1"/>
</dbReference>